<sequence>MPREGVSSASSAVSLSGSHWRDAVLDPTVARGGTAPPGSGRAPSWSRQGQARSPTKTCVLILAHCVDFIVLVFLGVTAALFRFGDIYLIRPELQGPGGLCKDPSYALPRRDPAIDVPPYAVDTLAVAAPIVLVGLLELTVAVALHRQVLRTGASGKGFFSRRFAKSILVFLIGLCITSVLTDLLRLLISRPRPYFLANDEFNFGFKRYCGEGAKEDHYRCSVLAYSGAVVAIRAERALRRLRLGGVYVLRALSLVLAVQPALLLASQALDSRSNHWQDVVVGLLLGAALGAYAELVLARELEVQLEAVSAVPLTVAGTAIPIHSLPRPRTEPPPLTAAHLASVMEEANGLGLQHRHKTVQKPDDVFY</sequence>
<dbReference type="AlphaFoldDB" id="A0AAE1HGP6"/>
<accession>A0AAE1HGP6</accession>
<dbReference type="PANTHER" id="PTHR10165:SF103">
    <property type="entry name" value="PHOSPHOLIPID PHOSPHATASE HOMOLOG 1.2 HOMOLOG"/>
    <property type="match status" value="1"/>
</dbReference>
<feature type="transmembrane region" description="Helical" evidence="2">
    <location>
        <begin position="57"/>
        <end position="81"/>
    </location>
</feature>
<protein>
    <submittedName>
        <fullName evidence="3">Phospholipid phosphatase-related protein type 2</fullName>
    </submittedName>
</protein>
<dbReference type="EMBL" id="JAHWGI010001031">
    <property type="protein sequence ID" value="KAK3921040.1"/>
    <property type="molecule type" value="Genomic_DNA"/>
</dbReference>
<feature type="transmembrane region" description="Helical" evidence="2">
    <location>
        <begin position="166"/>
        <end position="188"/>
    </location>
</feature>
<evidence type="ECO:0000256" key="1">
    <source>
        <dbReference type="SAM" id="MobiDB-lite"/>
    </source>
</evidence>
<dbReference type="GO" id="GO:0008195">
    <property type="term" value="F:phosphatidate phosphatase activity"/>
    <property type="evidence" value="ECO:0007669"/>
    <property type="project" value="TreeGrafter"/>
</dbReference>
<dbReference type="InterPro" id="IPR043216">
    <property type="entry name" value="PAP-like"/>
</dbReference>
<reference evidence="3" key="2">
    <citation type="journal article" date="2023" name="BMC Genomics">
        <title>Pest status, molecular evolution, and epigenetic factors derived from the genome assembly of Frankliniella fusca, a thysanopteran phytovirus vector.</title>
        <authorList>
            <person name="Catto M.A."/>
            <person name="Labadie P.E."/>
            <person name="Jacobson A.L."/>
            <person name="Kennedy G.G."/>
            <person name="Srinivasan R."/>
            <person name="Hunt B.G."/>
        </authorList>
    </citation>
    <scope>NUCLEOTIDE SEQUENCE</scope>
    <source>
        <strain evidence="3">PL_HMW_Pooled</strain>
    </source>
</reference>
<evidence type="ECO:0000313" key="3">
    <source>
        <dbReference type="EMBL" id="KAK3921040.1"/>
    </source>
</evidence>
<dbReference type="GO" id="GO:0006644">
    <property type="term" value="P:phospholipid metabolic process"/>
    <property type="evidence" value="ECO:0007669"/>
    <property type="project" value="InterPro"/>
</dbReference>
<dbReference type="GO" id="GO:0046839">
    <property type="term" value="P:phospholipid dephosphorylation"/>
    <property type="evidence" value="ECO:0007669"/>
    <property type="project" value="TreeGrafter"/>
</dbReference>
<gene>
    <name evidence="3" type="ORF">KUF71_010255</name>
</gene>
<keyword evidence="2" id="KW-1133">Transmembrane helix</keyword>
<reference evidence="3" key="1">
    <citation type="submission" date="2021-07" db="EMBL/GenBank/DDBJ databases">
        <authorList>
            <person name="Catto M.A."/>
            <person name="Jacobson A."/>
            <person name="Kennedy G."/>
            <person name="Labadie P."/>
            <person name="Hunt B.G."/>
            <person name="Srinivasan R."/>
        </authorList>
    </citation>
    <scope>NUCLEOTIDE SEQUENCE</scope>
    <source>
        <strain evidence="3">PL_HMW_Pooled</strain>
        <tissue evidence="3">Head</tissue>
    </source>
</reference>
<feature type="region of interest" description="Disordered" evidence="1">
    <location>
        <begin position="28"/>
        <end position="50"/>
    </location>
</feature>
<proteinExistence type="predicted"/>
<name>A0AAE1HGP6_9NEOP</name>
<dbReference type="Proteomes" id="UP001219518">
    <property type="component" value="Unassembled WGS sequence"/>
</dbReference>
<feature type="transmembrane region" description="Helical" evidence="2">
    <location>
        <begin position="124"/>
        <end position="145"/>
    </location>
</feature>
<dbReference type="GO" id="GO:0005886">
    <property type="term" value="C:plasma membrane"/>
    <property type="evidence" value="ECO:0007669"/>
    <property type="project" value="TreeGrafter"/>
</dbReference>
<evidence type="ECO:0000313" key="4">
    <source>
        <dbReference type="Proteomes" id="UP001219518"/>
    </source>
</evidence>
<comment type="caution">
    <text evidence="3">The sequence shown here is derived from an EMBL/GenBank/DDBJ whole genome shotgun (WGS) entry which is preliminary data.</text>
</comment>
<dbReference type="PANTHER" id="PTHR10165">
    <property type="entry name" value="LIPID PHOSPHATE PHOSPHATASE"/>
    <property type="match status" value="1"/>
</dbReference>
<keyword evidence="4" id="KW-1185">Reference proteome</keyword>
<keyword evidence="2" id="KW-0472">Membrane</keyword>
<dbReference type="GO" id="GO:0007165">
    <property type="term" value="P:signal transduction"/>
    <property type="evidence" value="ECO:0007669"/>
    <property type="project" value="TreeGrafter"/>
</dbReference>
<evidence type="ECO:0000256" key="2">
    <source>
        <dbReference type="SAM" id="Phobius"/>
    </source>
</evidence>
<organism evidence="3 4">
    <name type="scientific">Frankliniella fusca</name>
    <dbReference type="NCBI Taxonomy" id="407009"/>
    <lineage>
        <taxon>Eukaryota</taxon>
        <taxon>Metazoa</taxon>
        <taxon>Ecdysozoa</taxon>
        <taxon>Arthropoda</taxon>
        <taxon>Hexapoda</taxon>
        <taxon>Insecta</taxon>
        <taxon>Pterygota</taxon>
        <taxon>Neoptera</taxon>
        <taxon>Paraneoptera</taxon>
        <taxon>Thysanoptera</taxon>
        <taxon>Terebrantia</taxon>
        <taxon>Thripoidea</taxon>
        <taxon>Thripidae</taxon>
        <taxon>Frankliniella</taxon>
    </lineage>
</organism>
<keyword evidence="2" id="KW-0812">Transmembrane</keyword>